<dbReference type="RefSeq" id="WP_145746275.1">
    <property type="nucleotide sequence ID" value="NZ_JAVDQZ010000008.1"/>
</dbReference>
<feature type="region of interest" description="Disordered" evidence="1">
    <location>
        <begin position="1"/>
        <end position="32"/>
    </location>
</feature>
<dbReference type="EMBL" id="JAVDQZ010000008">
    <property type="protein sequence ID" value="MDR6428971.1"/>
    <property type="molecule type" value="Genomic_DNA"/>
</dbReference>
<gene>
    <name evidence="2" type="ORF">J2738_005135</name>
</gene>
<feature type="compositionally biased region" description="Basic and acidic residues" evidence="1">
    <location>
        <begin position="8"/>
        <end position="32"/>
    </location>
</feature>
<evidence type="ECO:0000313" key="2">
    <source>
        <dbReference type="EMBL" id="MDR6428971.1"/>
    </source>
</evidence>
<comment type="caution">
    <text evidence="2">The sequence shown here is derived from an EMBL/GenBank/DDBJ whole genome shotgun (WGS) entry which is preliminary data.</text>
</comment>
<dbReference type="Proteomes" id="UP001184828">
    <property type="component" value="Unassembled WGS sequence"/>
</dbReference>
<reference evidence="2" key="1">
    <citation type="submission" date="2023-07" db="EMBL/GenBank/DDBJ databases">
        <title>Sorghum-associated microbial communities from plants grown in Nebraska, USA.</title>
        <authorList>
            <person name="Schachtman D."/>
        </authorList>
    </citation>
    <scope>NUCLEOTIDE SEQUENCE</scope>
    <source>
        <strain evidence="2">DS2114</strain>
    </source>
</reference>
<evidence type="ECO:0000256" key="1">
    <source>
        <dbReference type="SAM" id="MobiDB-lite"/>
    </source>
</evidence>
<proteinExistence type="predicted"/>
<dbReference type="AlphaFoldDB" id="A0AAE4BYB2"/>
<organism evidence="2 3">
    <name type="scientific">Variovorax paradoxus</name>
    <dbReference type="NCBI Taxonomy" id="34073"/>
    <lineage>
        <taxon>Bacteria</taxon>
        <taxon>Pseudomonadati</taxon>
        <taxon>Pseudomonadota</taxon>
        <taxon>Betaproteobacteria</taxon>
        <taxon>Burkholderiales</taxon>
        <taxon>Comamonadaceae</taxon>
        <taxon>Variovorax</taxon>
    </lineage>
</organism>
<sequence length="72" mass="8043">MTSTTAHPDLRATSKALDHTRLNGGHEQELSTRHRRALLHTIGSHQEDAHVPDPAMLHRGFRTVIQCLTSIL</sequence>
<accession>A0AAE4BYB2</accession>
<protein>
    <submittedName>
        <fullName evidence="2">Uncharacterized protein</fullName>
    </submittedName>
</protein>
<evidence type="ECO:0000313" key="3">
    <source>
        <dbReference type="Proteomes" id="UP001184828"/>
    </source>
</evidence>
<name>A0AAE4BYB2_VARPD</name>